<dbReference type="Pfam" id="PF00069">
    <property type="entry name" value="Pkinase"/>
    <property type="match status" value="1"/>
</dbReference>
<feature type="domain" description="PAC" evidence="7">
    <location>
        <begin position="1677"/>
        <end position="1729"/>
    </location>
</feature>
<dbReference type="Pfam" id="PF13426">
    <property type="entry name" value="PAS_9"/>
    <property type="match status" value="1"/>
</dbReference>
<dbReference type="InterPro" id="IPR008271">
    <property type="entry name" value="Ser/Thr_kinase_AS"/>
</dbReference>
<dbReference type="SMART" id="SM00388">
    <property type="entry name" value="HisKA"/>
    <property type="match status" value="1"/>
</dbReference>
<dbReference type="InterPro" id="IPR001610">
    <property type="entry name" value="PAC"/>
</dbReference>
<keyword evidence="8" id="KW-0808">Transferase</keyword>
<feature type="domain" description="PAS" evidence="6">
    <location>
        <begin position="1601"/>
        <end position="1674"/>
    </location>
</feature>
<feature type="domain" description="PAS" evidence="6">
    <location>
        <begin position="1477"/>
        <end position="1533"/>
    </location>
</feature>
<dbReference type="SMART" id="SM00382">
    <property type="entry name" value="AAA"/>
    <property type="match status" value="1"/>
</dbReference>
<evidence type="ECO:0000256" key="3">
    <source>
        <dbReference type="ARBA" id="ARBA00022553"/>
    </source>
</evidence>
<organism evidence="8 9">
    <name type="scientific">Bradyrhizobium nanningense</name>
    <dbReference type="NCBI Taxonomy" id="1325118"/>
    <lineage>
        <taxon>Bacteria</taxon>
        <taxon>Pseudomonadati</taxon>
        <taxon>Pseudomonadota</taxon>
        <taxon>Alphaproteobacteria</taxon>
        <taxon>Hyphomicrobiales</taxon>
        <taxon>Nitrobacteraceae</taxon>
        <taxon>Bradyrhizobium</taxon>
    </lineage>
</organism>
<dbReference type="SMART" id="SM00065">
    <property type="entry name" value="GAF"/>
    <property type="match status" value="1"/>
</dbReference>
<dbReference type="PANTHER" id="PTHR43642:SF1">
    <property type="entry name" value="HYBRID SIGNAL TRANSDUCTION HISTIDINE KINASE G"/>
    <property type="match status" value="1"/>
</dbReference>
<dbReference type="PROSITE" id="PS00108">
    <property type="entry name" value="PROTEIN_KINASE_ST"/>
    <property type="match status" value="1"/>
</dbReference>
<dbReference type="Gene3D" id="2.10.70.100">
    <property type="match status" value="1"/>
</dbReference>
<keyword evidence="9" id="KW-1185">Reference proteome</keyword>
<name>A0A4Q0RWZ6_9BRAD</name>
<dbReference type="InterPro" id="IPR004358">
    <property type="entry name" value="Sig_transdc_His_kin-like_C"/>
</dbReference>
<dbReference type="InterPro" id="IPR036890">
    <property type="entry name" value="HATPase_C_sf"/>
</dbReference>
<dbReference type="Pfam" id="PF13191">
    <property type="entry name" value="AAA_16"/>
    <property type="match status" value="1"/>
</dbReference>
<evidence type="ECO:0000313" key="8">
    <source>
        <dbReference type="EMBL" id="RXH24168.1"/>
    </source>
</evidence>
<dbReference type="GO" id="GO:0000155">
    <property type="term" value="F:phosphorelay sensor kinase activity"/>
    <property type="evidence" value="ECO:0007669"/>
    <property type="project" value="InterPro"/>
</dbReference>
<dbReference type="PANTHER" id="PTHR43642">
    <property type="entry name" value="HYBRID SIGNAL TRANSDUCTION HISTIDINE KINASE G"/>
    <property type="match status" value="1"/>
</dbReference>
<dbReference type="GO" id="GO:0005524">
    <property type="term" value="F:ATP binding"/>
    <property type="evidence" value="ECO:0007669"/>
    <property type="project" value="InterPro"/>
</dbReference>
<dbReference type="Gene3D" id="3.30.450.40">
    <property type="match status" value="1"/>
</dbReference>
<dbReference type="Gene3D" id="3.40.50.300">
    <property type="entry name" value="P-loop containing nucleotide triphosphate hydrolases"/>
    <property type="match status" value="1"/>
</dbReference>
<dbReference type="SUPFAM" id="SSF56112">
    <property type="entry name" value="Protein kinase-like (PK-like)"/>
    <property type="match status" value="1"/>
</dbReference>
<dbReference type="PROSITE" id="PS50112">
    <property type="entry name" value="PAS"/>
    <property type="match status" value="3"/>
</dbReference>
<evidence type="ECO:0000259" key="5">
    <source>
        <dbReference type="PROSITE" id="PS50109"/>
    </source>
</evidence>
<comment type="caution">
    <text evidence="8">The sequence shown here is derived from an EMBL/GenBank/DDBJ whole genome shotgun (WGS) entry which is preliminary data.</text>
</comment>
<reference evidence="8 9" key="1">
    <citation type="submission" date="2015-04" db="EMBL/GenBank/DDBJ databases">
        <title>Comparative genomics of rhizobia nodulating Arachis hypogaea in China.</title>
        <authorList>
            <person name="Li Y."/>
        </authorList>
    </citation>
    <scope>NUCLEOTIDE SEQUENCE [LARGE SCALE GENOMIC DNA]</scope>
    <source>
        <strain evidence="8 9">CCBAU 51757</strain>
    </source>
</reference>
<dbReference type="InterPro" id="IPR011009">
    <property type="entry name" value="Kinase-like_dom_sf"/>
</dbReference>
<dbReference type="OrthoDB" id="9789238at2"/>
<dbReference type="InterPro" id="IPR035965">
    <property type="entry name" value="PAS-like_dom_sf"/>
</dbReference>
<dbReference type="PROSITE" id="PS50109">
    <property type="entry name" value="HIS_KIN"/>
    <property type="match status" value="1"/>
</dbReference>
<dbReference type="RefSeq" id="WP_128921367.1">
    <property type="nucleotide sequence ID" value="NZ_LBJC01000028.1"/>
</dbReference>
<evidence type="ECO:0000259" key="4">
    <source>
        <dbReference type="PROSITE" id="PS50011"/>
    </source>
</evidence>
<dbReference type="EC" id="2.7.13.3" evidence="2"/>
<feature type="domain" description="Histidine kinase" evidence="5">
    <location>
        <begin position="1875"/>
        <end position="2090"/>
    </location>
</feature>
<dbReference type="Pfam" id="PF01590">
    <property type="entry name" value="GAF"/>
    <property type="match status" value="1"/>
</dbReference>
<dbReference type="SMART" id="SM00387">
    <property type="entry name" value="HATPase_c"/>
    <property type="match status" value="1"/>
</dbReference>
<dbReference type="Gene3D" id="1.10.510.10">
    <property type="entry name" value="Transferase(Phosphotransferase) domain 1"/>
    <property type="match status" value="1"/>
</dbReference>
<feature type="domain" description="PAC" evidence="7">
    <location>
        <begin position="1803"/>
        <end position="1855"/>
    </location>
</feature>
<dbReference type="SUPFAM" id="SSF55781">
    <property type="entry name" value="GAF domain-like"/>
    <property type="match status" value="1"/>
</dbReference>
<dbReference type="CDD" id="cd14014">
    <property type="entry name" value="STKc_PknB_like"/>
    <property type="match status" value="1"/>
</dbReference>
<dbReference type="SUPFAM" id="SSF55785">
    <property type="entry name" value="PYP-like sensor domain (PAS domain)"/>
    <property type="match status" value="3"/>
</dbReference>
<dbReference type="InterPro" id="IPR013655">
    <property type="entry name" value="PAS_fold_3"/>
</dbReference>
<proteinExistence type="predicted"/>
<dbReference type="NCBIfam" id="TIGR00229">
    <property type="entry name" value="sensory_box"/>
    <property type="match status" value="3"/>
</dbReference>
<comment type="catalytic activity">
    <reaction evidence="1">
        <text>ATP + protein L-histidine = ADP + protein N-phospho-L-histidine.</text>
        <dbReference type="EC" id="2.7.13.3"/>
    </reaction>
</comment>
<dbReference type="Pfam" id="PF25503">
    <property type="entry name" value="TPR_CHK1"/>
    <property type="match status" value="1"/>
</dbReference>
<dbReference type="InterPro" id="IPR003594">
    <property type="entry name" value="HATPase_dom"/>
</dbReference>
<evidence type="ECO:0000259" key="6">
    <source>
        <dbReference type="PROSITE" id="PS50112"/>
    </source>
</evidence>
<dbReference type="InterPro" id="IPR003661">
    <property type="entry name" value="HisK_dim/P_dom"/>
</dbReference>
<dbReference type="Gene3D" id="3.30.450.20">
    <property type="entry name" value="PAS domain"/>
    <property type="match status" value="3"/>
</dbReference>
<dbReference type="PROSITE" id="PS50113">
    <property type="entry name" value="PAC"/>
    <property type="match status" value="2"/>
</dbReference>
<keyword evidence="3" id="KW-0597">Phosphoprotein</keyword>
<feature type="domain" description="Protein kinase" evidence="4">
    <location>
        <begin position="1"/>
        <end position="274"/>
    </location>
</feature>
<dbReference type="PRINTS" id="PR00344">
    <property type="entry name" value="BCTRLSENSOR"/>
</dbReference>
<accession>A0A4Q0RWZ6</accession>
<dbReference type="SMART" id="SM00091">
    <property type="entry name" value="PAS"/>
    <property type="match status" value="3"/>
</dbReference>
<dbReference type="EMBL" id="LBJQ01000089">
    <property type="protein sequence ID" value="RXH24168.1"/>
    <property type="molecule type" value="Genomic_DNA"/>
</dbReference>
<dbReference type="Gene3D" id="1.10.287.130">
    <property type="match status" value="1"/>
</dbReference>
<evidence type="ECO:0000259" key="7">
    <source>
        <dbReference type="PROSITE" id="PS50113"/>
    </source>
</evidence>
<dbReference type="SMART" id="SM00220">
    <property type="entry name" value="S_TKc"/>
    <property type="match status" value="1"/>
</dbReference>
<evidence type="ECO:0000256" key="2">
    <source>
        <dbReference type="ARBA" id="ARBA00012438"/>
    </source>
</evidence>
<evidence type="ECO:0000313" key="9">
    <source>
        <dbReference type="Proteomes" id="UP000289546"/>
    </source>
</evidence>
<sequence length="2104" mass="235749">MVQQSPNVAYSDSSSQVLWEDGELVFRRGRRLDDSGKHLSVLLVAPAADHPSRSSLDRLEHEYELKDMLDRTWAARPLALMRDAGRTVLVLDDPGGEPLNRFLGEPMEVGRFLRLAIAVTSALGKLHQRGLIHKDIKPANIVVDCADGHVRLTGFGIASRLPRERQTPAPPETIAGTLAYMAPEQTGRMNRSIDARSDLYALGVTLYEMLTGIQPFSAADPMEWIHCHVARQPASPTDRVPCVPQVISAIVMRLLAKGAEDRYQTAAGLEQDLRRCLADWETLHEVKPISLGEYDIPSRILIPEKLYGREHEIGMLLAAFERVIKSGTPELVLVSGYSGIGKSSVVNELHKVLVPPRGLFSSGKFDQYKRDIPYSTLVQAFQSLIRPLLAKSDAELNCWSEAFRDALGQNGKLIIDLVPELKLIVGDQPPVPELPPQQAQARFQLVFQRFLGVFARAQHPLVLFLDDLQWLDAATLDLLEDLLTRSELQHLMVIGAYRNNEVDADHPLMRRLEAIDRTQVRVQEIQLAPLACEHVRELISDALHCAPAHATSLAQIVHEKTAGNPFFVIQFLYTLAEEGLLTFDPNATWWSWDPKRIQANGYTDNVVDLMVPKLVRLPDKTQSALRELACLGSVTDTTTLSFILGDPQDEVDLALSDAVRQELVERQGNSYRFIHDRVQEAAYSLIPQASRPAAHLRIGRLLAARAPIERQEDAIFDIVNQLNRGASLIDSPDERERVAELNLIAGRRAKDAAAYSSALTYLATGCDLLRDDDWGAQYRLLFDLELHRAECEYQTAEFAAAEDRLSVLASRAVSLIDSAAVVRQRLALYTILDRLDAAVDVGLEFLAHVGIKWSPHPTNDELAQEYNRIWQQIGDRSIEQLVALPPMRDTAWAVTIDVLSTLASPALFSDTSLGCLVLGRIINLSLEHGYTDGSCFAYVYSNLAFGCRFGDYRSGYRFAKVGLDVMEQRKLFRFKPRVYLGFAIANSWIEPLSTSHALLRRAFDTARETGDLVYMGFALRTLVTNLLASGTPLAETQSEAERAFEFARKARFGLIFDIVGGQLALIRTLRGLTSTLGSFNDGEFDETRFEQHLHQDSRLAFAACLYWVRKLQARCYAGDYPSAVEAEINARQLLSESPSFRLYFEAAEYDFFAALVRAACCKSSLSDERSQHLAMLHAHHRQLKAWAEHSPENFDDRAALVGAEIARIESRMVEAMELYERAIRSARANGFVQNEAIAYELAAHFYEACDFEEIARVYLQNARDCYLRWGADGKVRQLDATHPRLRMEEPAVASTTTIATSVEQLDLATVIKVSQAISGEIVLENLLEMLMRTALEQAGAERGFLILSHGAEQRIAAEATTKGDLVTVHLRDDDVVGTMLPESVLHYVMRTRESVILDDALSHNPFYDDPYIVERYLRSVLCLPLVNQGRITGILYLENNLTPRVFTPDRVALLKVLASQAAISLENARLYDALADREGRIRRLVDANIIGIFIADRQGRILEANDEFLRLVGYAREDLVSGRVRWTELSPPEWRERDAITQAALNTTGIVQPFEKEFFRKDRSRVPVLMGAALFEEGGDRLAFVLDLTERRRAEDRLRRSEAWLSQAQRLSRSGNWVYDATTKLYIYWSDESYRIWGFDPLQGLPSRADMWGRIHPDDRDRVSETVQEAVRLKTDFTTEFRILLPDGTVRFLEGTSHHLFSSEGALLEVMTSTVDVTQRKLAEQALRESEQSLRSTIDGIPGLVAILAPNGELEAVNRQIFEYCGQSLEELRSWDTNGTIHPDDLPHLAEVFTKSISAGIPYEAEARVRRFDGEFRWFEIRGIPVRDASDRIVRWYSLLTDTEDRTQALTRLQQMQSEFAHMNRVSMMGELAASLSHEIAQPIASARNNARAAQNFLRMRPPDLGEVGEALSCVVGDADRVGEIIDRIREQIKKVPPPKQRFDLNVAIDEVIVLARSVILQNRVSVQTRLAEGGLPVLGDRIQLQQVLLNLILNAAEAMNSVDEQARELLISTEQDHAGALVSVRDSGPGIDPAYLDRIFDAFYTTKSGGTGMGLSICRSIIHAHGGRLWAGANEPRGAVFQFTLPDAAPRELTIPLQASHRK</sequence>
<dbReference type="InterPro" id="IPR053159">
    <property type="entry name" value="Hybrid_Histidine_Kinase"/>
</dbReference>
<dbReference type="Gene3D" id="3.30.565.10">
    <property type="entry name" value="Histidine kinase-like ATPase, C-terminal domain"/>
    <property type="match status" value="1"/>
</dbReference>
<dbReference type="InterPro" id="IPR003593">
    <property type="entry name" value="AAA+_ATPase"/>
</dbReference>
<dbReference type="InterPro" id="IPR003018">
    <property type="entry name" value="GAF"/>
</dbReference>
<dbReference type="SMART" id="SM00086">
    <property type="entry name" value="PAC"/>
    <property type="match status" value="3"/>
</dbReference>
<dbReference type="InterPro" id="IPR036097">
    <property type="entry name" value="HisK_dim/P_sf"/>
</dbReference>
<gene>
    <name evidence="8" type="ORF">XH99_29275</name>
</gene>
<dbReference type="GO" id="GO:0009882">
    <property type="term" value="F:blue light photoreceptor activity"/>
    <property type="evidence" value="ECO:0007669"/>
    <property type="project" value="UniProtKB-ARBA"/>
</dbReference>
<dbReference type="PROSITE" id="PS50011">
    <property type="entry name" value="PROTEIN_KINASE_DOM"/>
    <property type="match status" value="1"/>
</dbReference>
<dbReference type="SUPFAM" id="SSF47384">
    <property type="entry name" value="Homodimeric domain of signal transducing histidine kinase"/>
    <property type="match status" value="1"/>
</dbReference>
<protein>
    <recommendedName>
        <fullName evidence="2">histidine kinase</fullName>
        <ecNumber evidence="2">2.7.13.3</ecNumber>
    </recommendedName>
</protein>
<dbReference type="CDD" id="cd00130">
    <property type="entry name" value="PAS"/>
    <property type="match status" value="3"/>
</dbReference>
<dbReference type="Proteomes" id="UP000289546">
    <property type="component" value="Unassembled WGS sequence"/>
</dbReference>
<dbReference type="Pfam" id="PF08447">
    <property type="entry name" value="PAS_3"/>
    <property type="match status" value="2"/>
</dbReference>
<evidence type="ECO:0000256" key="1">
    <source>
        <dbReference type="ARBA" id="ARBA00000085"/>
    </source>
</evidence>
<dbReference type="InterPro" id="IPR000719">
    <property type="entry name" value="Prot_kinase_dom"/>
</dbReference>
<dbReference type="InterPro" id="IPR041664">
    <property type="entry name" value="AAA_16"/>
</dbReference>
<dbReference type="SUPFAM" id="SSF52540">
    <property type="entry name" value="P-loop containing nucleoside triphosphate hydrolases"/>
    <property type="match status" value="1"/>
</dbReference>
<dbReference type="InterPro" id="IPR027417">
    <property type="entry name" value="P-loop_NTPase"/>
</dbReference>
<feature type="domain" description="PAS" evidence="6">
    <location>
        <begin position="1730"/>
        <end position="1800"/>
    </location>
</feature>
<keyword evidence="8" id="KW-0418">Kinase</keyword>
<dbReference type="InterPro" id="IPR000700">
    <property type="entry name" value="PAS-assoc_C"/>
</dbReference>
<dbReference type="InterPro" id="IPR029016">
    <property type="entry name" value="GAF-like_dom_sf"/>
</dbReference>
<dbReference type="InterPro" id="IPR005467">
    <property type="entry name" value="His_kinase_dom"/>
</dbReference>
<dbReference type="SUPFAM" id="SSF55874">
    <property type="entry name" value="ATPase domain of HSP90 chaperone/DNA topoisomerase II/histidine kinase"/>
    <property type="match status" value="1"/>
</dbReference>
<dbReference type="InterPro" id="IPR000014">
    <property type="entry name" value="PAS"/>
</dbReference>
<dbReference type="Pfam" id="PF02518">
    <property type="entry name" value="HATPase_c"/>
    <property type="match status" value="1"/>
</dbReference>